<evidence type="ECO:0000313" key="2">
    <source>
        <dbReference type="Proteomes" id="UP000593568"/>
    </source>
</evidence>
<gene>
    <name evidence="1" type="ORF">Gotri_027809</name>
</gene>
<dbReference type="Proteomes" id="UP000593568">
    <property type="component" value="Unassembled WGS sequence"/>
</dbReference>
<accession>A0A7J9FTI4</accession>
<reference evidence="1 2" key="1">
    <citation type="journal article" date="2019" name="Genome Biol. Evol.">
        <title>Insights into the evolution of the New World diploid cottons (Gossypium, subgenus Houzingenia) based on genome sequencing.</title>
        <authorList>
            <person name="Grover C.E."/>
            <person name="Arick M.A. 2nd"/>
            <person name="Thrash A."/>
            <person name="Conover J.L."/>
            <person name="Sanders W.S."/>
            <person name="Peterson D.G."/>
            <person name="Frelichowski J.E."/>
            <person name="Scheffler J.A."/>
            <person name="Scheffler B.E."/>
            <person name="Wendel J.F."/>
        </authorList>
    </citation>
    <scope>NUCLEOTIDE SEQUENCE [LARGE SCALE GENOMIC DNA]</scope>
    <source>
        <strain evidence="1">8</strain>
        <tissue evidence="1">Leaf</tissue>
    </source>
</reference>
<keyword evidence="2" id="KW-1185">Reference proteome</keyword>
<protein>
    <submittedName>
        <fullName evidence="1">Uncharacterized protein</fullName>
    </submittedName>
</protein>
<dbReference type="EMBL" id="JABEZW010226660">
    <property type="protein sequence ID" value="MBA0787855.1"/>
    <property type="molecule type" value="Genomic_DNA"/>
</dbReference>
<name>A0A7J9FTI4_9ROSI</name>
<dbReference type="AlphaFoldDB" id="A0A7J9FTI4"/>
<comment type="caution">
    <text evidence="1">The sequence shown here is derived from an EMBL/GenBank/DDBJ whole genome shotgun (WGS) entry which is preliminary data.</text>
</comment>
<organism evidence="1 2">
    <name type="scientific">Gossypium trilobum</name>
    <dbReference type="NCBI Taxonomy" id="34281"/>
    <lineage>
        <taxon>Eukaryota</taxon>
        <taxon>Viridiplantae</taxon>
        <taxon>Streptophyta</taxon>
        <taxon>Embryophyta</taxon>
        <taxon>Tracheophyta</taxon>
        <taxon>Spermatophyta</taxon>
        <taxon>Magnoliopsida</taxon>
        <taxon>eudicotyledons</taxon>
        <taxon>Gunneridae</taxon>
        <taxon>Pentapetalae</taxon>
        <taxon>rosids</taxon>
        <taxon>malvids</taxon>
        <taxon>Malvales</taxon>
        <taxon>Malvaceae</taxon>
        <taxon>Malvoideae</taxon>
        <taxon>Gossypium</taxon>
    </lineage>
</organism>
<evidence type="ECO:0000313" key="1">
    <source>
        <dbReference type="EMBL" id="MBA0787855.1"/>
    </source>
</evidence>
<proteinExistence type="predicted"/>
<sequence>MDCRMYHEEELKGIWQS</sequence>